<evidence type="ECO:0000259" key="5">
    <source>
        <dbReference type="Pfam" id="PF04825"/>
    </source>
</evidence>
<dbReference type="EMBL" id="KV453867">
    <property type="protein sequence ID" value="ODV83184.1"/>
    <property type="molecule type" value="Genomic_DNA"/>
</dbReference>
<accession>A0A1E4SUJ1</accession>
<feature type="domain" description="Rad21/Rec8-like protein C-terminal eukaryotic" evidence="4">
    <location>
        <begin position="505"/>
        <end position="548"/>
    </location>
</feature>
<dbReference type="Gene3D" id="1.10.10.580">
    <property type="entry name" value="Structural maintenance of chromosome 1. Chain E"/>
    <property type="match status" value="1"/>
</dbReference>
<dbReference type="GO" id="GO:0003682">
    <property type="term" value="F:chromatin binding"/>
    <property type="evidence" value="ECO:0007669"/>
    <property type="project" value="TreeGrafter"/>
</dbReference>
<dbReference type="AlphaFoldDB" id="A0A1E4SUJ1"/>
<evidence type="ECO:0000256" key="2">
    <source>
        <dbReference type="ARBA" id="ARBA00009870"/>
    </source>
</evidence>
<keyword evidence="3" id="KW-0539">Nucleus</keyword>
<dbReference type="InterPro" id="IPR039781">
    <property type="entry name" value="Rad21/Rec8-like"/>
</dbReference>
<feature type="domain" description="Rad21/Rec8-like protein N-terminal" evidence="5">
    <location>
        <begin position="1"/>
        <end position="127"/>
    </location>
</feature>
<reference evidence="7" key="1">
    <citation type="submission" date="2016-04" db="EMBL/GenBank/DDBJ databases">
        <title>Comparative genomics of biotechnologically important yeasts.</title>
        <authorList>
            <consortium name="DOE Joint Genome Institute"/>
            <person name="Riley R."/>
            <person name="Haridas S."/>
            <person name="Wolfe K.H."/>
            <person name="Lopes M.R."/>
            <person name="Hittinger C.T."/>
            <person name="Goker M."/>
            <person name="Salamov A."/>
            <person name="Wisecaver J."/>
            <person name="Long T.M."/>
            <person name="Aerts A.L."/>
            <person name="Barry K."/>
            <person name="Choi C."/>
            <person name="Clum A."/>
            <person name="Coughlan A.Y."/>
            <person name="Deshpande S."/>
            <person name="Douglass A.P."/>
            <person name="Hanson S.J."/>
            <person name="Klenk H.-P."/>
            <person name="Labutti K."/>
            <person name="Lapidus A."/>
            <person name="Lindquist E."/>
            <person name="Lipzen A."/>
            <person name="Meier-Kolthoff J.P."/>
            <person name="Ohm R.A."/>
            <person name="Otillar R.P."/>
            <person name="Pangilinan J."/>
            <person name="Peng Y."/>
            <person name="Rokas A."/>
            <person name="Rosa C.A."/>
            <person name="Scheuner C."/>
            <person name="Sibirny A.A."/>
            <person name="Slot J.C."/>
            <person name="Stielow J.B."/>
            <person name="Sun H."/>
            <person name="Kurtzman C.P."/>
            <person name="Blackwell M."/>
            <person name="Grigoriev I.V."/>
            <person name="Jeffries T.W."/>
        </authorList>
    </citation>
    <scope>NUCLEOTIDE SEQUENCE [LARGE SCALE GENOMIC DNA]</scope>
    <source>
        <strain evidence="7">NRRL YB-2248</strain>
    </source>
</reference>
<dbReference type="OrthoDB" id="10071381at2759"/>
<dbReference type="SUPFAM" id="SSF46785">
    <property type="entry name" value="Winged helix' DNA-binding domain"/>
    <property type="match status" value="1"/>
</dbReference>
<dbReference type="InterPro" id="IPR036390">
    <property type="entry name" value="WH_DNA-bd_sf"/>
</dbReference>
<evidence type="ECO:0000313" key="6">
    <source>
        <dbReference type="EMBL" id="ODV83184.1"/>
    </source>
</evidence>
<dbReference type="STRING" id="983967.A0A1E4SUJ1"/>
<evidence type="ECO:0000256" key="3">
    <source>
        <dbReference type="ARBA" id="ARBA00023242"/>
    </source>
</evidence>
<name>A0A1E4SUJ1_9ASCO</name>
<proteinExistence type="inferred from homology"/>
<sequence length="554" mass="62428">MFYSEQLLAKEGPLAYVWLAANLEKKLTKQQFLNTSITESAHAIVSSSSSSSSSGGSNDALTTSQREFHNQYDTEPLALRLTGQLLYGVVRIYSRKAKYLFDDVTDALVKLKSSFRTSQSVILPAESTVITSMKTVILQDTVTEADLLYQEPLNFDELIASQQSRQQHNQQRISAFDEEDSFVDRSIENPRRAPTEIDELEGMDDDLELDLNFDLNDDAADQSIEQGRAVDGNDVNASNIADQVDAFELPDFDEPMLDIDSMHDQSVELDEPHTPRGDTATAVTDINDDAHLNEPVSKKKRTAIVFDNTDVVRTERRKIIVDNITEIPPDIIKANQANYPLRPTENLASQSTSIESILRLSSLNTANSEYLNFNLGNFKRRRFDTNNSSQRNNDENEPEYPQLQQEIDDFELPSLQPEFDEPESYEVGEPNEAVIEDDGKFLPELDDEIENFEENNLTIGSTTISKSTVNIATHLRSKLGDETTGETNSIQFSELMSEDLESENPLSQNPKREATRLFFELLVLATSDTVELKQDRLFGEINISSKSTLFEKFL</sequence>
<comment type="subcellular location">
    <subcellularLocation>
        <location evidence="1">Nucleus</location>
    </subcellularLocation>
</comment>
<dbReference type="GO" id="GO:1990414">
    <property type="term" value="P:replication-born double-strand break repair via sister chromatid exchange"/>
    <property type="evidence" value="ECO:0007669"/>
    <property type="project" value="TreeGrafter"/>
</dbReference>
<dbReference type="GO" id="GO:0007064">
    <property type="term" value="P:mitotic sister chromatid cohesion"/>
    <property type="evidence" value="ECO:0007669"/>
    <property type="project" value="TreeGrafter"/>
</dbReference>
<dbReference type="Proteomes" id="UP000094801">
    <property type="component" value="Unassembled WGS sequence"/>
</dbReference>
<evidence type="ECO:0000313" key="7">
    <source>
        <dbReference type="Proteomes" id="UP000094801"/>
    </source>
</evidence>
<evidence type="ECO:0008006" key="8">
    <source>
        <dbReference type="Google" id="ProtNLM"/>
    </source>
</evidence>
<evidence type="ECO:0000259" key="4">
    <source>
        <dbReference type="Pfam" id="PF04824"/>
    </source>
</evidence>
<dbReference type="InterPro" id="IPR006909">
    <property type="entry name" value="Rad21/Rec8_C_eu"/>
</dbReference>
<keyword evidence="7" id="KW-1185">Reference proteome</keyword>
<dbReference type="PANTHER" id="PTHR12585:SF69">
    <property type="entry name" value="FI11703P"/>
    <property type="match status" value="1"/>
</dbReference>
<dbReference type="Pfam" id="PF04824">
    <property type="entry name" value="Rad21_Rec8"/>
    <property type="match status" value="1"/>
</dbReference>
<dbReference type="GO" id="GO:0030892">
    <property type="term" value="C:mitotic cohesin complex"/>
    <property type="evidence" value="ECO:0007669"/>
    <property type="project" value="TreeGrafter"/>
</dbReference>
<dbReference type="Pfam" id="PF04825">
    <property type="entry name" value="Rad21_Rec8_N"/>
    <property type="match status" value="1"/>
</dbReference>
<protein>
    <recommendedName>
        <fullName evidence="8">Rad21/Rec8-like protein N-terminal domain-containing protein</fullName>
    </recommendedName>
</protein>
<organism evidence="6 7">
    <name type="scientific">[Candida] arabinofermentans NRRL YB-2248</name>
    <dbReference type="NCBI Taxonomy" id="983967"/>
    <lineage>
        <taxon>Eukaryota</taxon>
        <taxon>Fungi</taxon>
        <taxon>Dikarya</taxon>
        <taxon>Ascomycota</taxon>
        <taxon>Saccharomycotina</taxon>
        <taxon>Pichiomycetes</taxon>
        <taxon>Pichiales</taxon>
        <taxon>Pichiaceae</taxon>
        <taxon>Ogataea</taxon>
        <taxon>Ogataea/Candida clade</taxon>
    </lineage>
</organism>
<dbReference type="PANTHER" id="PTHR12585">
    <property type="entry name" value="SCC1 / RAD21 FAMILY MEMBER"/>
    <property type="match status" value="1"/>
</dbReference>
<gene>
    <name evidence="6" type="ORF">CANARDRAFT_9904</name>
</gene>
<evidence type="ECO:0000256" key="1">
    <source>
        <dbReference type="ARBA" id="ARBA00004123"/>
    </source>
</evidence>
<comment type="similarity">
    <text evidence="2">Belongs to the rad21 family.</text>
</comment>
<dbReference type="InterPro" id="IPR006910">
    <property type="entry name" value="Rad21_Rec8_N"/>
</dbReference>
<dbReference type="GO" id="GO:0005634">
    <property type="term" value="C:nucleus"/>
    <property type="evidence" value="ECO:0007669"/>
    <property type="project" value="UniProtKB-SubCell"/>
</dbReference>
<dbReference type="InterPro" id="IPR023093">
    <property type="entry name" value="ScpA-like_C"/>
</dbReference>